<keyword evidence="6" id="KW-0812">Transmembrane</keyword>
<keyword evidence="3" id="KW-0677">Repeat</keyword>
<proteinExistence type="predicted"/>
<feature type="chain" id="PRO_5029527123" evidence="7">
    <location>
        <begin position="29"/>
        <end position="488"/>
    </location>
</feature>
<dbReference type="InterPro" id="IPR001611">
    <property type="entry name" value="Leu-rich_rpt"/>
</dbReference>
<dbReference type="InterPro" id="IPR050541">
    <property type="entry name" value="LRR_TM_domain-containing"/>
</dbReference>
<dbReference type="GO" id="GO:0045121">
    <property type="term" value="C:membrane raft"/>
    <property type="evidence" value="ECO:0007669"/>
    <property type="project" value="UniProtKB-SubCell"/>
</dbReference>
<dbReference type="Gene3D" id="3.80.10.10">
    <property type="entry name" value="Ribonuclease Inhibitor"/>
    <property type="match status" value="2"/>
</dbReference>
<keyword evidence="6" id="KW-1133">Transmembrane helix</keyword>
<evidence type="ECO:0000256" key="2">
    <source>
        <dbReference type="ARBA" id="ARBA00022729"/>
    </source>
</evidence>
<dbReference type="InterPro" id="IPR003591">
    <property type="entry name" value="Leu-rich_rpt_typical-subtyp"/>
</dbReference>
<dbReference type="GO" id="GO:0043204">
    <property type="term" value="C:perikaryon"/>
    <property type="evidence" value="ECO:0007669"/>
    <property type="project" value="UniProtKB-SubCell"/>
</dbReference>
<dbReference type="AlphaFoldDB" id="A0A7M5X4C2"/>
<feature type="region of interest" description="Disordered" evidence="5">
    <location>
        <begin position="344"/>
        <end position="368"/>
    </location>
</feature>
<keyword evidence="1" id="KW-0433">Leucine-rich repeat</keyword>
<organism evidence="8 9">
    <name type="scientific">Clytia hemisphaerica</name>
    <dbReference type="NCBI Taxonomy" id="252671"/>
    <lineage>
        <taxon>Eukaryota</taxon>
        <taxon>Metazoa</taxon>
        <taxon>Cnidaria</taxon>
        <taxon>Hydrozoa</taxon>
        <taxon>Hydroidolina</taxon>
        <taxon>Leptothecata</taxon>
        <taxon>Obeliida</taxon>
        <taxon>Clytiidae</taxon>
        <taxon>Clytia</taxon>
    </lineage>
</organism>
<keyword evidence="6" id="KW-0472">Membrane</keyword>
<evidence type="ECO:0000256" key="4">
    <source>
        <dbReference type="ARBA" id="ARBA00023180"/>
    </source>
</evidence>
<keyword evidence="2 7" id="KW-0732">Signal</keyword>
<dbReference type="GO" id="GO:0005886">
    <property type="term" value="C:plasma membrane"/>
    <property type="evidence" value="ECO:0007669"/>
    <property type="project" value="UniProtKB-SubCell"/>
</dbReference>
<dbReference type="InterPro" id="IPR032675">
    <property type="entry name" value="LRR_dom_sf"/>
</dbReference>
<name>A0A7M5X4C2_9CNID</name>
<dbReference type="PANTHER" id="PTHR24369">
    <property type="entry name" value="ANTIGEN BSP, PUTATIVE-RELATED"/>
    <property type="match status" value="1"/>
</dbReference>
<dbReference type="PANTHER" id="PTHR24369:SF196">
    <property type="entry name" value="RETICULON 4 RECEPTOR LIKE 1"/>
    <property type="match status" value="1"/>
</dbReference>
<dbReference type="OrthoDB" id="6022531at2759"/>
<reference evidence="8" key="1">
    <citation type="submission" date="2021-01" db="UniProtKB">
        <authorList>
            <consortium name="EnsemblMetazoa"/>
        </authorList>
    </citation>
    <scope>IDENTIFICATION</scope>
</reference>
<accession>A0A7M5X4C2</accession>
<sequence>MAQLWLHFYEFMFLFCLCFHGLFLLANGACVPGCRCSNWDLNTLKCTSEVGLTEFPLDLDPTIQFLRFPGNKIEELPSNLSSIVPDLQKLDLSSNKMKSLPDKTFAGLKKLNMLSLADNELTELGQNIFEGNENTGKLLILLYGNRISKIHPTAFNGLQADLTLRLQQNLLKELHKDTFAGIRNVHHINLGDNVLERIDPGLFRDQHHLFLLDLDGNKLTDLHIDTFKYTESLETLNLEGNLLATIPDDLFRNNIALKEINLRDNKFTELPINLHLPEKVETISFSGNPLLCDCPLKKLYQNADYVSKYKDLDDAICANDPDRANVKAFLTALNCETTTTTTTTTIQPSTQLTNGTSPPAPIHENSTTNERPITTITKTTVTHVTLDKTSSDKSSWPIVIGCLLGILVLIVCCGLLLYLFRGRLRERCVAGKLKLRRKKLSSAASVEDFKYHDAAGWKGASTAMLKQTEGKSYDVNQERYGKAVFIQL</sequence>
<dbReference type="EnsemblMetazoa" id="CLYHEMT016767.1">
    <property type="protein sequence ID" value="CLYHEMP016767.1"/>
    <property type="gene ID" value="CLYHEMG016767"/>
</dbReference>
<dbReference type="GO" id="GO:0042995">
    <property type="term" value="C:cell projection"/>
    <property type="evidence" value="ECO:0007669"/>
    <property type="project" value="UniProtKB-SubCell"/>
</dbReference>
<dbReference type="Proteomes" id="UP000594262">
    <property type="component" value="Unplaced"/>
</dbReference>
<dbReference type="RefSeq" id="XP_066927884.1">
    <property type="nucleotide sequence ID" value="XM_067071783.1"/>
</dbReference>
<evidence type="ECO:0000256" key="5">
    <source>
        <dbReference type="SAM" id="MobiDB-lite"/>
    </source>
</evidence>
<dbReference type="GO" id="GO:0098552">
    <property type="term" value="C:side of membrane"/>
    <property type="evidence" value="ECO:0007669"/>
    <property type="project" value="UniProtKB-KW"/>
</dbReference>
<evidence type="ECO:0000256" key="6">
    <source>
        <dbReference type="SAM" id="Phobius"/>
    </source>
</evidence>
<keyword evidence="9" id="KW-1185">Reference proteome</keyword>
<dbReference type="PROSITE" id="PS51450">
    <property type="entry name" value="LRR"/>
    <property type="match status" value="2"/>
</dbReference>
<protein>
    <submittedName>
        <fullName evidence="8">Uncharacterized protein</fullName>
    </submittedName>
</protein>
<dbReference type="Pfam" id="PF13855">
    <property type="entry name" value="LRR_8"/>
    <property type="match status" value="3"/>
</dbReference>
<feature type="transmembrane region" description="Helical" evidence="6">
    <location>
        <begin position="396"/>
        <end position="420"/>
    </location>
</feature>
<dbReference type="GeneID" id="136815342"/>
<evidence type="ECO:0000256" key="3">
    <source>
        <dbReference type="ARBA" id="ARBA00022737"/>
    </source>
</evidence>
<evidence type="ECO:0000256" key="7">
    <source>
        <dbReference type="SAM" id="SignalP"/>
    </source>
</evidence>
<feature type="compositionally biased region" description="Polar residues" evidence="5">
    <location>
        <begin position="346"/>
        <end position="357"/>
    </location>
</feature>
<dbReference type="SUPFAM" id="SSF52058">
    <property type="entry name" value="L domain-like"/>
    <property type="match status" value="1"/>
</dbReference>
<keyword evidence="4" id="KW-0325">Glycoprotein</keyword>
<evidence type="ECO:0000313" key="9">
    <source>
        <dbReference type="Proteomes" id="UP000594262"/>
    </source>
</evidence>
<evidence type="ECO:0000313" key="8">
    <source>
        <dbReference type="EnsemblMetazoa" id="CLYHEMP016767.1"/>
    </source>
</evidence>
<dbReference type="SMART" id="SM00369">
    <property type="entry name" value="LRR_TYP"/>
    <property type="match status" value="6"/>
</dbReference>
<feature type="signal peptide" evidence="7">
    <location>
        <begin position="1"/>
        <end position="28"/>
    </location>
</feature>
<evidence type="ECO:0000256" key="1">
    <source>
        <dbReference type="ARBA" id="ARBA00022614"/>
    </source>
</evidence>